<dbReference type="Gramene" id="OE9A071603T1">
    <property type="protein sequence ID" value="OE9A071603C1"/>
    <property type="gene ID" value="OE9A071603"/>
</dbReference>
<dbReference type="Proteomes" id="UP000594638">
    <property type="component" value="Unassembled WGS sequence"/>
</dbReference>
<gene>
    <name evidence="1" type="ORF">OLEA9_A071603</name>
</gene>
<accession>A0A8S0TK04</accession>
<organism evidence="1 2">
    <name type="scientific">Olea europaea subsp. europaea</name>
    <dbReference type="NCBI Taxonomy" id="158383"/>
    <lineage>
        <taxon>Eukaryota</taxon>
        <taxon>Viridiplantae</taxon>
        <taxon>Streptophyta</taxon>
        <taxon>Embryophyta</taxon>
        <taxon>Tracheophyta</taxon>
        <taxon>Spermatophyta</taxon>
        <taxon>Magnoliopsida</taxon>
        <taxon>eudicotyledons</taxon>
        <taxon>Gunneridae</taxon>
        <taxon>Pentapetalae</taxon>
        <taxon>asterids</taxon>
        <taxon>lamiids</taxon>
        <taxon>Lamiales</taxon>
        <taxon>Oleaceae</taxon>
        <taxon>Oleeae</taxon>
        <taxon>Olea</taxon>
    </lineage>
</organism>
<comment type="caution">
    <text evidence="1">The sequence shown here is derived from an EMBL/GenBank/DDBJ whole genome shotgun (WGS) entry which is preliminary data.</text>
</comment>
<protein>
    <submittedName>
        <fullName evidence="1">Uncharacterized protein</fullName>
    </submittedName>
</protein>
<sequence length="126" mass="13843">MGRIYDNWERQVGATLQRDELCDIACALSREPSLSSISSYFSCTFSSSLGTLKRWINEHTLTAAKPGIGMAIAVKKWNVSGKKPLNILQKEVTNCLWCTSSCQKESLDMSISLLGIAVKGGIMLHC</sequence>
<proteinExistence type="predicted"/>
<evidence type="ECO:0000313" key="1">
    <source>
        <dbReference type="EMBL" id="CAA3004993.1"/>
    </source>
</evidence>
<name>A0A8S0TK04_OLEEU</name>
<dbReference type="AlphaFoldDB" id="A0A8S0TK04"/>
<dbReference type="EMBL" id="CACTIH010007242">
    <property type="protein sequence ID" value="CAA3004993.1"/>
    <property type="molecule type" value="Genomic_DNA"/>
</dbReference>
<keyword evidence="2" id="KW-1185">Reference proteome</keyword>
<reference evidence="1 2" key="1">
    <citation type="submission" date="2019-12" db="EMBL/GenBank/DDBJ databases">
        <authorList>
            <person name="Alioto T."/>
            <person name="Alioto T."/>
            <person name="Gomez Garrido J."/>
        </authorList>
    </citation>
    <scope>NUCLEOTIDE SEQUENCE [LARGE SCALE GENOMIC DNA]</scope>
</reference>
<evidence type="ECO:0000313" key="2">
    <source>
        <dbReference type="Proteomes" id="UP000594638"/>
    </source>
</evidence>